<keyword evidence="10" id="KW-1185">Reference proteome</keyword>
<dbReference type="PANTHER" id="PTHR24339:SF67">
    <property type="entry name" value="GNOT1 HOMEODOMAIN PROTEIN-RELATED"/>
    <property type="match status" value="1"/>
</dbReference>
<sequence length="204" mass="23284">MDQLSVMNFQPLAWAFSHPWAPPVSPPPAHSITPSRMSHKAKAFTIDALLGLDTQKDLPAPTASPPASPLSLLQRESSDTGLRDAPGKLKRHRTVFTDSQLQRLEEEFQRQQYLVGPERRYLARQLELSELQLKVWFQNRRIKWRKNQLSATQDRDACASPPTSHSGELKLSELQVQNRRIKWRKNQLSVTQDRDACVSPLTSQ</sequence>
<evidence type="ECO:0000256" key="3">
    <source>
        <dbReference type="ARBA" id="ARBA00023155"/>
    </source>
</evidence>
<dbReference type="OrthoDB" id="6159439at2759"/>
<dbReference type="Pfam" id="PF00046">
    <property type="entry name" value="Homeodomain"/>
    <property type="match status" value="1"/>
</dbReference>
<dbReference type="EMBL" id="QCYY01001850">
    <property type="protein sequence ID" value="ROT74750.1"/>
    <property type="molecule type" value="Genomic_DNA"/>
</dbReference>
<dbReference type="GO" id="GO:0005634">
    <property type="term" value="C:nucleus"/>
    <property type="evidence" value="ECO:0007669"/>
    <property type="project" value="UniProtKB-SubCell"/>
</dbReference>
<dbReference type="PROSITE" id="PS00027">
    <property type="entry name" value="HOMEOBOX_1"/>
    <property type="match status" value="1"/>
</dbReference>
<feature type="compositionally biased region" description="Basic and acidic residues" evidence="7">
    <location>
        <begin position="76"/>
        <end position="87"/>
    </location>
</feature>
<dbReference type="GO" id="GO:0007417">
    <property type="term" value="P:central nervous system development"/>
    <property type="evidence" value="ECO:0007669"/>
    <property type="project" value="TreeGrafter"/>
</dbReference>
<feature type="DNA-binding region" description="Homeobox" evidence="5">
    <location>
        <begin position="89"/>
        <end position="148"/>
    </location>
</feature>
<evidence type="ECO:0000256" key="7">
    <source>
        <dbReference type="SAM" id="MobiDB-lite"/>
    </source>
</evidence>
<dbReference type="InterPro" id="IPR009057">
    <property type="entry name" value="Homeodomain-like_sf"/>
</dbReference>
<dbReference type="InterPro" id="IPR017970">
    <property type="entry name" value="Homeobox_CS"/>
</dbReference>
<evidence type="ECO:0000256" key="5">
    <source>
        <dbReference type="PROSITE-ProRule" id="PRU00108"/>
    </source>
</evidence>
<dbReference type="PROSITE" id="PS50071">
    <property type="entry name" value="HOMEOBOX_2"/>
    <property type="match status" value="1"/>
</dbReference>
<feature type="domain" description="Homeobox" evidence="8">
    <location>
        <begin position="87"/>
        <end position="147"/>
    </location>
</feature>
<dbReference type="CDD" id="cd00086">
    <property type="entry name" value="homeodomain"/>
    <property type="match status" value="1"/>
</dbReference>
<proteinExistence type="predicted"/>
<accession>A0A3R7PRH6</accession>
<dbReference type="InterPro" id="IPR001356">
    <property type="entry name" value="HD"/>
</dbReference>
<dbReference type="AlphaFoldDB" id="A0A3R7PRH6"/>
<comment type="subcellular location">
    <subcellularLocation>
        <location evidence="1 5 6">Nucleus</location>
    </subcellularLocation>
</comment>
<dbReference type="SMART" id="SM00389">
    <property type="entry name" value="HOX"/>
    <property type="match status" value="1"/>
</dbReference>
<dbReference type="SUPFAM" id="SSF46689">
    <property type="entry name" value="Homeodomain-like"/>
    <property type="match status" value="1"/>
</dbReference>
<dbReference type="GO" id="GO:0000978">
    <property type="term" value="F:RNA polymerase II cis-regulatory region sequence-specific DNA binding"/>
    <property type="evidence" value="ECO:0007669"/>
    <property type="project" value="TreeGrafter"/>
</dbReference>
<name>A0A3R7PRH6_PENVA</name>
<evidence type="ECO:0000256" key="6">
    <source>
        <dbReference type="RuleBase" id="RU000682"/>
    </source>
</evidence>
<keyword evidence="3 5" id="KW-0371">Homeobox</keyword>
<dbReference type="GO" id="GO:0030182">
    <property type="term" value="P:neuron differentiation"/>
    <property type="evidence" value="ECO:0007669"/>
    <property type="project" value="TreeGrafter"/>
</dbReference>
<comment type="caution">
    <text evidence="9">The sequence shown here is derived from an EMBL/GenBank/DDBJ whole genome shotgun (WGS) entry which is preliminary data.</text>
</comment>
<protein>
    <submittedName>
        <fullName evidence="9">Putative homeobox protein Nkx-6.1</fullName>
    </submittedName>
</protein>
<dbReference type="InterPro" id="IPR050877">
    <property type="entry name" value="EMX-VAX-Noto_Homeobox_TFs"/>
</dbReference>
<dbReference type="Gene3D" id="1.10.10.60">
    <property type="entry name" value="Homeodomain-like"/>
    <property type="match status" value="1"/>
</dbReference>
<gene>
    <name evidence="9" type="ORF">C7M84_006733</name>
</gene>
<evidence type="ECO:0000313" key="10">
    <source>
        <dbReference type="Proteomes" id="UP000283509"/>
    </source>
</evidence>
<keyword evidence="4 5" id="KW-0539">Nucleus</keyword>
<feature type="region of interest" description="Disordered" evidence="7">
    <location>
        <begin position="55"/>
        <end position="87"/>
    </location>
</feature>
<evidence type="ECO:0000259" key="8">
    <source>
        <dbReference type="PROSITE" id="PS50071"/>
    </source>
</evidence>
<organism evidence="9 10">
    <name type="scientific">Penaeus vannamei</name>
    <name type="common">Whiteleg shrimp</name>
    <name type="synonym">Litopenaeus vannamei</name>
    <dbReference type="NCBI Taxonomy" id="6689"/>
    <lineage>
        <taxon>Eukaryota</taxon>
        <taxon>Metazoa</taxon>
        <taxon>Ecdysozoa</taxon>
        <taxon>Arthropoda</taxon>
        <taxon>Crustacea</taxon>
        <taxon>Multicrustacea</taxon>
        <taxon>Malacostraca</taxon>
        <taxon>Eumalacostraca</taxon>
        <taxon>Eucarida</taxon>
        <taxon>Decapoda</taxon>
        <taxon>Dendrobranchiata</taxon>
        <taxon>Penaeoidea</taxon>
        <taxon>Penaeidae</taxon>
        <taxon>Penaeus</taxon>
    </lineage>
</organism>
<dbReference type="Proteomes" id="UP000283509">
    <property type="component" value="Unassembled WGS sequence"/>
</dbReference>
<evidence type="ECO:0000256" key="2">
    <source>
        <dbReference type="ARBA" id="ARBA00023125"/>
    </source>
</evidence>
<reference evidence="9 10" key="2">
    <citation type="submission" date="2019-01" db="EMBL/GenBank/DDBJ databases">
        <title>The decoding of complex shrimp genome reveals the adaptation for benthos swimmer, frequently molting mechanism and breeding impact on genome.</title>
        <authorList>
            <person name="Sun Y."/>
            <person name="Gao Y."/>
            <person name="Yu Y."/>
        </authorList>
    </citation>
    <scope>NUCLEOTIDE SEQUENCE [LARGE SCALE GENOMIC DNA]</scope>
    <source>
        <tissue evidence="9">Muscle</tissue>
    </source>
</reference>
<keyword evidence="2 5" id="KW-0238">DNA-binding</keyword>
<reference evidence="9 10" key="1">
    <citation type="submission" date="2018-04" db="EMBL/GenBank/DDBJ databases">
        <authorList>
            <person name="Zhang X."/>
            <person name="Yuan J."/>
            <person name="Li F."/>
            <person name="Xiang J."/>
        </authorList>
    </citation>
    <scope>NUCLEOTIDE SEQUENCE [LARGE SCALE GENOMIC DNA]</scope>
    <source>
        <tissue evidence="9">Muscle</tissue>
    </source>
</reference>
<dbReference type="PANTHER" id="PTHR24339">
    <property type="entry name" value="HOMEOBOX PROTEIN EMX-RELATED"/>
    <property type="match status" value="1"/>
</dbReference>
<dbReference type="GO" id="GO:0000981">
    <property type="term" value="F:DNA-binding transcription factor activity, RNA polymerase II-specific"/>
    <property type="evidence" value="ECO:0007669"/>
    <property type="project" value="InterPro"/>
</dbReference>
<evidence type="ECO:0000313" key="9">
    <source>
        <dbReference type="EMBL" id="ROT74750.1"/>
    </source>
</evidence>
<evidence type="ECO:0000256" key="4">
    <source>
        <dbReference type="ARBA" id="ARBA00023242"/>
    </source>
</evidence>
<evidence type="ECO:0000256" key="1">
    <source>
        <dbReference type="ARBA" id="ARBA00004123"/>
    </source>
</evidence>